<dbReference type="EMBL" id="JACIBX010000002">
    <property type="protein sequence ID" value="MBB3711295.1"/>
    <property type="molecule type" value="Genomic_DNA"/>
</dbReference>
<keyword evidence="1" id="KW-0732">Signal</keyword>
<name>A0ABR6HL66_9RHOB</name>
<evidence type="ECO:0008006" key="4">
    <source>
        <dbReference type="Google" id="ProtNLM"/>
    </source>
</evidence>
<feature type="signal peptide" evidence="1">
    <location>
        <begin position="1"/>
        <end position="25"/>
    </location>
</feature>
<dbReference type="Proteomes" id="UP000576152">
    <property type="component" value="Unassembled WGS sequence"/>
</dbReference>
<gene>
    <name evidence="2" type="ORF">FHS00_000857</name>
</gene>
<sequence length="106" mass="10966">MTRILAICLLIFGLLLPLAPTGSEAAQAGHGEMGMTDCTECETGAPVDRMGCGAAGMCLAPTAITTARAPETRFAPRARALPRFSDAVALAGLRPAPIPRPPRHLS</sequence>
<proteinExistence type="predicted"/>
<feature type="chain" id="PRO_5047444763" description="Secreted protein" evidence="1">
    <location>
        <begin position="26"/>
        <end position="106"/>
    </location>
</feature>
<evidence type="ECO:0000313" key="3">
    <source>
        <dbReference type="Proteomes" id="UP000576152"/>
    </source>
</evidence>
<organism evidence="2 3">
    <name type="scientific">Limimaricola variabilis</name>
    <dbReference type="NCBI Taxonomy" id="1492771"/>
    <lineage>
        <taxon>Bacteria</taxon>
        <taxon>Pseudomonadati</taxon>
        <taxon>Pseudomonadota</taxon>
        <taxon>Alphaproteobacteria</taxon>
        <taxon>Rhodobacterales</taxon>
        <taxon>Paracoccaceae</taxon>
        <taxon>Limimaricola</taxon>
    </lineage>
</organism>
<protein>
    <recommendedName>
        <fullName evidence="4">Secreted protein</fullName>
    </recommendedName>
</protein>
<evidence type="ECO:0000256" key="1">
    <source>
        <dbReference type="SAM" id="SignalP"/>
    </source>
</evidence>
<comment type="caution">
    <text evidence="2">The sequence shown here is derived from an EMBL/GenBank/DDBJ whole genome shotgun (WGS) entry which is preliminary data.</text>
</comment>
<dbReference type="RefSeq" id="WP_183470207.1">
    <property type="nucleotide sequence ID" value="NZ_JACIBX010000002.1"/>
</dbReference>
<keyword evidence="3" id="KW-1185">Reference proteome</keyword>
<evidence type="ECO:0000313" key="2">
    <source>
        <dbReference type="EMBL" id="MBB3711295.1"/>
    </source>
</evidence>
<accession>A0ABR6HL66</accession>
<reference evidence="2 3" key="1">
    <citation type="submission" date="2020-08" db="EMBL/GenBank/DDBJ databases">
        <title>Genomic Encyclopedia of Type Strains, Phase III (KMG-III): the genomes of soil and plant-associated and newly described type strains.</title>
        <authorList>
            <person name="Whitman W."/>
        </authorList>
    </citation>
    <scope>NUCLEOTIDE SEQUENCE [LARGE SCALE GENOMIC DNA]</scope>
    <source>
        <strain evidence="2 3">CECT 8572</strain>
    </source>
</reference>